<keyword evidence="2" id="KW-1185">Reference proteome</keyword>
<evidence type="ECO:0000313" key="2">
    <source>
        <dbReference type="Proteomes" id="UP000230002"/>
    </source>
</evidence>
<dbReference type="AlphaFoldDB" id="A0A2G8RRI1"/>
<proteinExistence type="predicted"/>
<comment type="caution">
    <text evidence="1">The sequence shown here is derived from an EMBL/GenBank/DDBJ whole genome shotgun (WGS) entry which is preliminary data.</text>
</comment>
<sequence length="119" mass="13127">MDAILQDMLRIRDMHSTASGSNGWYPAIPEPTIQALTLYTMSADTNALDTASATRSTADLEAITEHEYALGHQTDNISEALVALPRGNGEIAKSPTYRLDMYYSSGIHWMMLTWTTATQ</sequence>
<reference evidence="1 2" key="1">
    <citation type="journal article" date="2015" name="Sci. Rep.">
        <title>Chromosome-level genome map provides insights into diverse defense mechanisms in the medicinal fungus Ganoderma sinense.</title>
        <authorList>
            <person name="Zhu Y."/>
            <person name="Xu J."/>
            <person name="Sun C."/>
            <person name="Zhou S."/>
            <person name="Xu H."/>
            <person name="Nelson D.R."/>
            <person name="Qian J."/>
            <person name="Song J."/>
            <person name="Luo H."/>
            <person name="Xiang L."/>
            <person name="Li Y."/>
            <person name="Xu Z."/>
            <person name="Ji A."/>
            <person name="Wang L."/>
            <person name="Lu S."/>
            <person name="Hayward A."/>
            <person name="Sun W."/>
            <person name="Li X."/>
            <person name="Schwartz D.C."/>
            <person name="Wang Y."/>
            <person name="Chen S."/>
        </authorList>
    </citation>
    <scope>NUCLEOTIDE SEQUENCE [LARGE SCALE GENOMIC DNA]</scope>
    <source>
        <strain evidence="1 2">ZZ0214-1</strain>
    </source>
</reference>
<organism evidence="1 2">
    <name type="scientific">Ganoderma sinense ZZ0214-1</name>
    <dbReference type="NCBI Taxonomy" id="1077348"/>
    <lineage>
        <taxon>Eukaryota</taxon>
        <taxon>Fungi</taxon>
        <taxon>Dikarya</taxon>
        <taxon>Basidiomycota</taxon>
        <taxon>Agaricomycotina</taxon>
        <taxon>Agaricomycetes</taxon>
        <taxon>Polyporales</taxon>
        <taxon>Polyporaceae</taxon>
        <taxon>Ganoderma</taxon>
    </lineage>
</organism>
<protein>
    <submittedName>
        <fullName evidence="1">Uncharacterized protein</fullName>
    </submittedName>
</protein>
<dbReference type="Proteomes" id="UP000230002">
    <property type="component" value="Unassembled WGS sequence"/>
</dbReference>
<dbReference type="EMBL" id="AYKW01000067">
    <property type="protein sequence ID" value="PIL23948.1"/>
    <property type="molecule type" value="Genomic_DNA"/>
</dbReference>
<accession>A0A2G8RRI1</accession>
<name>A0A2G8RRI1_9APHY</name>
<evidence type="ECO:0000313" key="1">
    <source>
        <dbReference type="EMBL" id="PIL23948.1"/>
    </source>
</evidence>
<gene>
    <name evidence="1" type="ORF">GSI_13699</name>
</gene>